<name>A0A2T4Z0I2_9BACL</name>
<keyword evidence="1" id="KW-0472">Membrane</keyword>
<dbReference type="Proteomes" id="UP000241639">
    <property type="component" value="Unassembled WGS sequence"/>
</dbReference>
<dbReference type="AlphaFoldDB" id="A0A2T4Z0I2"/>
<feature type="transmembrane region" description="Helical" evidence="1">
    <location>
        <begin position="6"/>
        <end position="28"/>
    </location>
</feature>
<protein>
    <submittedName>
        <fullName evidence="2">Uncharacterized protein</fullName>
    </submittedName>
</protein>
<gene>
    <name evidence="2" type="ORF">C8J48_3546</name>
</gene>
<dbReference type="EMBL" id="PZZP01000004">
    <property type="protein sequence ID" value="PTM53235.1"/>
    <property type="molecule type" value="Genomic_DNA"/>
</dbReference>
<keyword evidence="3" id="KW-1185">Reference proteome</keyword>
<comment type="caution">
    <text evidence="2">The sequence shown here is derived from an EMBL/GenBank/DDBJ whole genome shotgun (WGS) entry which is preliminary data.</text>
</comment>
<organism evidence="2 3">
    <name type="scientific">Desmospora activa DSM 45169</name>
    <dbReference type="NCBI Taxonomy" id="1121389"/>
    <lineage>
        <taxon>Bacteria</taxon>
        <taxon>Bacillati</taxon>
        <taxon>Bacillota</taxon>
        <taxon>Bacilli</taxon>
        <taxon>Bacillales</taxon>
        <taxon>Thermoactinomycetaceae</taxon>
        <taxon>Desmospora</taxon>
    </lineage>
</organism>
<reference evidence="2 3" key="1">
    <citation type="submission" date="2018-04" db="EMBL/GenBank/DDBJ databases">
        <title>Genomic Encyclopedia of Archaeal and Bacterial Type Strains, Phase II (KMG-II): from individual species to whole genera.</title>
        <authorList>
            <person name="Goeker M."/>
        </authorList>
    </citation>
    <scope>NUCLEOTIDE SEQUENCE [LARGE SCALE GENOMIC DNA]</scope>
    <source>
        <strain evidence="2 3">DSM 45169</strain>
    </source>
</reference>
<keyword evidence="1" id="KW-1133">Transmembrane helix</keyword>
<evidence type="ECO:0000256" key="1">
    <source>
        <dbReference type="SAM" id="Phobius"/>
    </source>
</evidence>
<evidence type="ECO:0000313" key="2">
    <source>
        <dbReference type="EMBL" id="PTM53235.1"/>
    </source>
</evidence>
<proteinExistence type="predicted"/>
<accession>A0A2T4Z0I2</accession>
<evidence type="ECO:0000313" key="3">
    <source>
        <dbReference type="Proteomes" id="UP000241639"/>
    </source>
</evidence>
<keyword evidence="1" id="KW-0812">Transmembrane</keyword>
<dbReference type="RefSeq" id="WP_107728526.1">
    <property type="nucleotide sequence ID" value="NZ_PZZP01000004.1"/>
</dbReference>
<sequence length="96" mass="11603">MYKRLFWIPGVALVCFVVAAIFAYRLVFYQEISYPAFREKVDACEFYQVKFDYTRERLIGWKNVTMYVTSEPHDFNYDELREPTKRCGTEYILPMD</sequence>